<reference evidence="2 3" key="1">
    <citation type="journal article" date="2020" name="IScience">
        <title>Genome Sequencing of the Endangered Kingdonia uniflora (Circaeasteraceae, Ranunculales) Reveals Potential Mechanisms of Evolutionary Specialization.</title>
        <authorList>
            <person name="Sun Y."/>
            <person name="Deng T."/>
            <person name="Zhang A."/>
            <person name="Moore M.J."/>
            <person name="Landis J.B."/>
            <person name="Lin N."/>
            <person name="Zhang H."/>
            <person name="Zhang X."/>
            <person name="Huang J."/>
            <person name="Zhang X."/>
            <person name="Sun H."/>
            <person name="Wang H."/>
        </authorList>
    </citation>
    <scope>NUCLEOTIDE SEQUENCE [LARGE SCALE GENOMIC DNA]</scope>
    <source>
        <strain evidence="2">TB1705</strain>
        <tissue evidence="2">Leaf</tissue>
    </source>
</reference>
<evidence type="ECO:0000313" key="3">
    <source>
        <dbReference type="Proteomes" id="UP000541444"/>
    </source>
</evidence>
<proteinExistence type="predicted"/>
<accession>A0A7J7NBM3</accession>
<protein>
    <submittedName>
        <fullName evidence="2">Uncharacterized protein</fullName>
    </submittedName>
</protein>
<dbReference type="EMBL" id="JACGCM010000926">
    <property type="protein sequence ID" value="KAF6164566.1"/>
    <property type="molecule type" value="Genomic_DNA"/>
</dbReference>
<gene>
    <name evidence="2" type="ORF">GIB67_025392</name>
</gene>
<keyword evidence="3" id="KW-1185">Reference proteome</keyword>
<dbReference type="Proteomes" id="UP000541444">
    <property type="component" value="Unassembled WGS sequence"/>
</dbReference>
<evidence type="ECO:0000256" key="1">
    <source>
        <dbReference type="SAM" id="MobiDB-lite"/>
    </source>
</evidence>
<dbReference type="AlphaFoldDB" id="A0A7J7NBM3"/>
<name>A0A7J7NBM3_9MAGN</name>
<feature type="region of interest" description="Disordered" evidence="1">
    <location>
        <begin position="566"/>
        <end position="592"/>
    </location>
</feature>
<comment type="caution">
    <text evidence="2">The sequence shown here is derived from an EMBL/GenBank/DDBJ whole genome shotgun (WGS) entry which is preliminary data.</text>
</comment>
<evidence type="ECO:0000313" key="2">
    <source>
        <dbReference type="EMBL" id="KAF6164566.1"/>
    </source>
</evidence>
<feature type="non-terminal residue" evidence="2">
    <location>
        <position position="1"/>
    </location>
</feature>
<sequence length="755" mass="86431">TDRGRSISRDRKSSNFERSLPVLCDLTKKDNVLSSEVRAVTGVDDCCSSNAGLWFRTLVRPSGNVEHNQVPSLERWKRSIDIGDDIDIAYYNGTGAVVVEEGFFCYLNQVAYGLSIPLTFFQKGVINILKSCPGQLNGNIFEMRRICEALNHKWRDGGNARQFVADDVLKYYKFKYVKDRKSGYLFSDSARPKFFDFESSGRPWCDHLVMVRGNCMQVPGEPALELIYKNFNERPNPKVVADTSSLFDVLFVAWKLAAEVLKLAATNRGELVRQHDAEKAALQVKDEAKKVVDIAVASRNKLIQAFYLWDLSREDVDLSLVGKFGEIVFPGDDASSVVEQTPALPVADDLTKEEVVHLGGKVIEMGKALSRARDSINRTQQVHNKLEYERRLHKLNFDKTFKELFELQCRYGKIKIKWDEVLQKETDRFILLQTSLKDKQFVDENDKLECQRSLLSLTLYFEAEVDSEWGLKEAYLEPLTERRIVSDPARGQKAMMIIFFNIKKEDRKIYAQIEIDLRHACDELERCKGHNACLEREKVECARLLQSTGKRVTLLEARLLDMQQRLDEGGGASTSTPRAEESEEEEVEDLLPRTRHKTRLQEVVIFNEPLQVDASSSREKDLWKLDVKILKATEFCEATLLTADNVTLRAMAMLHADVEKFRTERESILAAITEYVTEYELQLARLSYIDNLMPRVMELLNAPSTVADVAILFPVLLSSGPGESSNVLRPKREQYFHCLYYNETEYKYVFAVEKC</sequence>
<organism evidence="2 3">
    <name type="scientific">Kingdonia uniflora</name>
    <dbReference type="NCBI Taxonomy" id="39325"/>
    <lineage>
        <taxon>Eukaryota</taxon>
        <taxon>Viridiplantae</taxon>
        <taxon>Streptophyta</taxon>
        <taxon>Embryophyta</taxon>
        <taxon>Tracheophyta</taxon>
        <taxon>Spermatophyta</taxon>
        <taxon>Magnoliopsida</taxon>
        <taxon>Ranunculales</taxon>
        <taxon>Circaeasteraceae</taxon>
        <taxon>Kingdonia</taxon>
    </lineage>
</organism>